<dbReference type="GO" id="GO:0000287">
    <property type="term" value="F:magnesium ion binding"/>
    <property type="evidence" value="ECO:0007669"/>
    <property type="project" value="UniProtKB-UniRule"/>
</dbReference>
<evidence type="ECO:0000256" key="8">
    <source>
        <dbReference type="ARBA" id="ARBA00047883"/>
    </source>
</evidence>
<evidence type="ECO:0000256" key="9">
    <source>
        <dbReference type="HAMAP-Rule" id="MF_00097"/>
    </source>
</evidence>
<dbReference type="SUPFAM" id="SSF51391">
    <property type="entry name" value="Thiamin phosphate synthase"/>
    <property type="match status" value="1"/>
</dbReference>
<comment type="similarity">
    <text evidence="9 10">Belongs to the thiamine-phosphate synthase family.</text>
</comment>
<comment type="caution">
    <text evidence="13">The sequence shown here is derived from an EMBL/GenBank/DDBJ whole genome shotgun (WGS) entry which is preliminary data.</text>
</comment>
<comment type="catalytic activity">
    <reaction evidence="6 9 10">
        <text>4-methyl-5-(2-phosphooxyethyl)-thiazole + 4-amino-2-methyl-5-(diphosphooxymethyl)pyrimidine + H(+) = thiamine phosphate + diphosphate</text>
        <dbReference type="Rhea" id="RHEA:22328"/>
        <dbReference type="ChEBI" id="CHEBI:15378"/>
        <dbReference type="ChEBI" id="CHEBI:33019"/>
        <dbReference type="ChEBI" id="CHEBI:37575"/>
        <dbReference type="ChEBI" id="CHEBI:57841"/>
        <dbReference type="ChEBI" id="CHEBI:58296"/>
        <dbReference type="EC" id="2.5.1.3"/>
    </reaction>
</comment>
<dbReference type="InterPro" id="IPR036206">
    <property type="entry name" value="ThiamineP_synth_sf"/>
</dbReference>
<evidence type="ECO:0000256" key="3">
    <source>
        <dbReference type="ARBA" id="ARBA00022723"/>
    </source>
</evidence>
<evidence type="ECO:0000256" key="10">
    <source>
        <dbReference type="RuleBase" id="RU003826"/>
    </source>
</evidence>
<comment type="cofactor">
    <cofactor evidence="9">
        <name>Mg(2+)</name>
        <dbReference type="ChEBI" id="CHEBI:18420"/>
    </cofactor>
    <text evidence="9">Binds 1 Mg(2+) ion per subunit.</text>
</comment>
<name>A0A956SEU7_UNCEI</name>
<evidence type="ECO:0000256" key="6">
    <source>
        <dbReference type="ARBA" id="ARBA00047334"/>
    </source>
</evidence>
<dbReference type="Gene3D" id="3.20.20.70">
    <property type="entry name" value="Aldolase class I"/>
    <property type="match status" value="1"/>
</dbReference>
<dbReference type="NCBIfam" id="TIGR00693">
    <property type="entry name" value="thiE"/>
    <property type="match status" value="1"/>
</dbReference>
<dbReference type="PANTHER" id="PTHR20857">
    <property type="entry name" value="THIAMINE-PHOSPHATE PYROPHOSPHORYLASE"/>
    <property type="match status" value="1"/>
</dbReference>
<dbReference type="Proteomes" id="UP000739538">
    <property type="component" value="Unassembled WGS sequence"/>
</dbReference>
<accession>A0A956SEU7</accession>
<gene>
    <name evidence="9 13" type="primary">thiE</name>
    <name evidence="13" type="ORF">KDA27_07900</name>
</gene>
<proteinExistence type="inferred from homology"/>
<evidence type="ECO:0000256" key="4">
    <source>
        <dbReference type="ARBA" id="ARBA00022842"/>
    </source>
</evidence>
<dbReference type="InterPro" id="IPR034291">
    <property type="entry name" value="TMP_synthase"/>
</dbReference>
<sequence>MKHGPIYVITDTTVQNRFTHAELTAAVLAGGAGVVQLRMKPAVGVAPAMSATPATSATAAPPATTATAGAPATRELVDTARVCAALCRRARVPFLVNDRVDVAWAADADGVHLGDDDLPLQSARHLLGPHRILGASADSIDDVLARAREGADYCGIGPVFPTSTKTDTGPVLGLDGLAAVVAASPIPLVAIGGITLDRIADVARTGVAAVAIVSAICAADSPEAATREANGLWRSAVGGTR</sequence>
<dbReference type="Pfam" id="PF02581">
    <property type="entry name" value="TMP-TENI"/>
    <property type="match status" value="1"/>
</dbReference>
<dbReference type="PANTHER" id="PTHR20857:SF15">
    <property type="entry name" value="THIAMINE-PHOSPHATE SYNTHASE"/>
    <property type="match status" value="1"/>
</dbReference>
<evidence type="ECO:0000256" key="2">
    <source>
        <dbReference type="ARBA" id="ARBA00022679"/>
    </source>
</evidence>
<comment type="catalytic activity">
    <reaction evidence="8 9 10">
        <text>2-[(2R,5Z)-2-carboxy-4-methylthiazol-5(2H)-ylidene]ethyl phosphate + 4-amino-2-methyl-5-(diphosphooxymethyl)pyrimidine + 2 H(+) = thiamine phosphate + CO2 + diphosphate</text>
        <dbReference type="Rhea" id="RHEA:47844"/>
        <dbReference type="ChEBI" id="CHEBI:15378"/>
        <dbReference type="ChEBI" id="CHEBI:16526"/>
        <dbReference type="ChEBI" id="CHEBI:33019"/>
        <dbReference type="ChEBI" id="CHEBI:37575"/>
        <dbReference type="ChEBI" id="CHEBI:57841"/>
        <dbReference type="ChEBI" id="CHEBI:62899"/>
        <dbReference type="EC" id="2.5.1.3"/>
    </reaction>
</comment>
<comment type="function">
    <text evidence="9">Condenses 4-methyl-5-(beta-hydroxyethyl)thiazole monophosphate (THZ-P) and 2-methyl-4-amino-5-hydroxymethyl pyrimidine pyrophosphate (HMP-PP) to form thiamine monophosphate (TMP).</text>
</comment>
<evidence type="ECO:0000256" key="5">
    <source>
        <dbReference type="ARBA" id="ARBA00022977"/>
    </source>
</evidence>
<keyword evidence="3 9" id="KW-0479">Metal-binding</keyword>
<feature type="binding site" evidence="9">
    <location>
        <position position="165"/>
    </location>
    <ligand>
        <name>4-amino-2-methyl-5-(diphosphooxymethyl)pyrimidine</name>
        <dbReference type="ChEBI" id="CHEBI:57841"/>
    </ligand>
</feature>
<evidence type="ECO:0000256" key="11">
    <source>
        <dbReference type="RuleBase" id="RU004253"/>
    </source>
</evidence>
<dbReference type="CDD" id="cd00564">
    <property type="entry name" value="TMP_TenI"/>
    <property type="match status" value="1"/>
</dbReference>
<feature type="binding site" evidence="9">
    <location>
        <position position="193"/>
    </location>
    <ligand>
        <name>2-[(2R,5Z)-2-carboxy-4-methylthiazol-5(2H)-ylidene]ethyl phosphate</name>
        <dbReference type="ChEBI" id="CHEBI:62899"/>
    </ligand>
</feature>
<keyword evidence="4 9" id="KW-0460">Magnesium</keyword>
<keyword evidence="5 9" id="KW-0784">Thiamine biosynthesis</keyword>
<organism evidence="13 14">
    <name type="scientific">Eiseniibacteriota bacterium</name>
    <dbReference type="NCBI Taxonomy" id="2212470"/>
    <lineage>
        <taxon>Bacteria</taxon>
        <taxon>Candidatus Eiseniibacteriota</taxon>
    </lineage>
</organism>
<feature type="binding site" evidence="9">
    <location>
        <begin position="213"/>
        <end position="214"/>
    </location>
    <ligand>
        <name>2-[(2R,5Z)-2-carboxy-4-methylthiazol-5(2H)-ylidene]ethyl phosphate</name>
        <dbReference type="ChEBI" id="CHEBI:62899"/>
    </ligand>
</feature>
<evidence type="ECO:0000259" key="12">
    <source>
        <dbReference type="Pfam" id="PF02581"/>
    </source>
</evidence>
<comment type="catalytic activity">
    <reaction evidence="7 9 10">
        <text>2-(2-carboxy-4-methylthiazol-5-yl)ethyl phosphate + 4-amino-2-methyl-5-(diphosphooxymethyl)pyrimidine + 2 H(+) = thiamine phosphate + CO2 + diphosphate</text>
        <dbReference type="Rhea" id="RHEA:47848"/>
        <dbReference type="ChEBI" id="CHEBI:15378"/>
        <dbReference type="ChEBI" id="CHEBI:16526"/>
        <dbReference type="ChEBI" id="CHEBI:33019"/>
        <dbReference type="ChEBI" id="CHEBI:37575"/>
        <dbReference type="ChEBI" id="CHEBI:57841"/>
        <dbReference type="ChEBI" id="CHEBI:62890"/>
        <dbReference type="EC" id="2.5.1.3"/>
    </reaction>
</comment>
<dbReference type="InterPro" id="IPR013785">
    <property type="entry name" value="Aldolase_TIM"/>
</dbReference>
<keyword evidence="2 9" id="KW-0808">Transferase</keyword>
<protein>
    <recommendedName>
        <fullName evidence="9">Thiamine-phosphate synthase</fullName>
        <shortName evidence="9">TP synthase</shortName>
        <shortName evidence="9">TPS</shortName>
        <ecNumber evidence="9">2.5.1.3</ecNumber>
    </recommendedName>
    <alternativeName>
        <fullName evidence="9">Thiamine-phosphate pyrophosphorylase</fullName>
        <shortName evidence="9">TMP pyrophosphorylase</shortName>
        <shortName evidence="9">TMP-PPase</shortName>
    </alternativeName>
</protein>
<dbReference type="GO" id="GO:0005737">
    <property type="term" value="C:cytoplasm"/>
    <property type="evidence" value="ECO:0007669"/>
    <property type="project" value="TreeGrafter"/>
</dbReference>
<dbReference type="GO" id="GO:0009228">
    <property type="term" value="P:thiamine biosynthetic process"/>
    <property type="evidence" value="ECO:0007669"/>
    <property type="project" value="UniProtKB-KW"/>
</dbReference>
<dbReference type="AlphaFoldDB" id="A0A956SEU7"/>
<reference evidence="13" key="2">
    <citation type="journal article" date="2021" name="Microbiome">
        <title>Successional dynamics and alternative stable states in a saline activated sludge microbial community over 9 years.</title>
        <authorList>
            <person name="Wang Y."/>
            <person name="Ye J."/>
            <person name="Ju F."/>
            <person name="Liu L."/>
            <person name="Boyd J.A."/>
            <person name="Deng Y."/>
            <person name="Parks D.H."/>
            <person name="Jiang X."/>
            <person name="Yin X."/>
            <person name="Woodcroft B.J."/>
            <person name="Tyson G.W."/>
            <person name="Hugenholtz P."/>
            <person name="Polz M.F."/>
            <person name="Zhang T."/>
        </authorList>
    </citation>
    <scope>NUCLEOTIDE SEQUENCE</scope>
    <source>
        <strain evidence="13">HKST-UBA02</strain>
    </source>
</reference>
<evidence type="ECO:0000313" key="14">
    <source>
        <dbReference type="Proteomes" id="UP000739538"/>
    </source>
</evidence>
<dbReference type="HAMAP" id="MF_00097">
    <property type="entry name" value="TMP_synthase"/>
    <property type="match status" value="1"/>
</dbReference>
<dbReference type="InterPro" id="IPR022998">
    <property type="entry name" value="ThiamineP_synth_TenI"/>
</dbReference>
<dbReference type="EMBL" id="JAGQHS010000030">
    <property type="protein sequence ID" value="MCA9755708.1"/>
    <property type="molecule type" value="Genomic_DNA"/>
</dbReference>
<feature type="binding site" evidence="9">
    <location>
        <position position="97"/>
    </location>
    <ligand>
        <name>4-amino-2-methyl-5-(diphosphooxymethyl)pyrimidine</name>
        <dbReference type="ChEBI" id="CHEBI:57841"/>
    </ligand>
</feature>
<feature type="domain" description="Thiamine phosphate synthase/TenI" evidence="12">
    <location>
        <begin position="6"/>
        <end position="216"/>
    </location>
</feature>
<evidence type="ECO:0000256" key="7">
    <source>
        <dbReference type="ARBA" id="ARBA00047851"/>
    </source>
</evidence>
<feature type="binding site" evidence="9">
    <location>
        <begin position="162"/>
        <end position="164"/>
    </location>
    <ligand>
        <name>2-[(2R,5Z)-2-carboxy-4-methylthiazol-5(2H)-ylidene]ethyl phosphate</name>
        <dbReference type="ChEBI" id="CHEBI:62899"/>
    </ligand>
</feature>
<feature type="binding site" evidence="9">
    <location>
        <position position="117"/>
    </location>
    <ligand>
        <name>Mg(2+)</name>
        <dbReference type="ChEBI" id="CHEBI:18420"/>
    </ligand>
</feature>
<feature type="binding site" evidence="9">
    <location>
        <position position="98"/>
    </location>
    <ligand>
        <name>Mg(2+)</name>
        <dbReference type="ChEBI" id="CHEBI:18420"/>
    </ligand>
</feature>
<dbReference type="GO" id="GO:0009229">
    <property type="term" value="P:thiamine diphosphate biosynthetic process"/>
    <property type="evidence" value="ECO:0007669"/>
    <property type="project" value="UniProtKB-UniRule"/>
</dbReference>
<comment type="pathway">
    <text evidence="1 9 11">Cofactor biosynthesis; thiamine diphosphate biosynthesis; thiamine phosphate from 4-amino-2-methyl-5-diphosphomethylpyrimidine and 4-methyl-5-(2-phosphoethyl)-thiazole: step 1/1.</text>
</comment>
<evidence type="ECO:0000313" key="13">
    <source>
        <dbReference type="EMBL" id="MCA9755708.1"/>
    </source>
</evidence>
<feature type="binding site" evidence="9">
    <location>
        <position position="136"/>
    </location>
    <ligand>
        <name>4-amino-2-methyl-5-(diphosphooxymethyl)pyrimidine</name>
        <dbReference type="ChEBI" id="CHEBI:57841"/>
    </ligand>
</feature>
<dbReference type="EC" id="2.5.1.3" evidence="9"/>
<evidence type="ECO:0000256" key="1">
    <source>
        <dbReference type="ARBA" id="ARBA00005165"/>
    </source>
</evidence>
<reference evidence="13" key="1">
    <citation type="submission" date="2020-04" db="EMBL/GenBank/DDBJ databases">
        <authorList>
            <person name="Zhang T."/>
        </authorList>
    </citation>
    <scope>NUCLEOTIDE SEQUENCE</scope>
    <source>
        <strain evidence="13">HKST-UBA02</strain>
    </source>
</reference>
<feature type="binding site" evidence="9">
    <location>
        <begin position="36"/>
        <end position="40"/>
    </location>
    <ligand>
        <name>4-amino-2-methyl-5-(diphosphooxymethyl)pyrimidine</name>
        <dbReference type="ChEBI" id="CHEBI:57841"/>
    </ligand>
</feature>
<dbReference type="GO" id="GO:0004789">
    <property type="term" value="F:thiamine-phosphate diphosphorylase activity"/>
    <property type="evidence" value="ECO:0007669"/>
    <property type="project" value="UniProtKB-UniRule"/>
</dbReference>